<accession>A0A072P4T5</accession>
<protein>
    <submittedName>
        <fullName evidence="1">Uncharacterized protein</fullName>
    </submittedName>
</protein>
<proteinExistence type="predicted"/>
<reference evidence="1 2" key="1">
    <citation type="submission" date="2014-04" db="EMBL/GenBank/DDBJ databases">
        <title>Draft genome sequence of Bacillus azotoformans MEV2011, a (co-) denitrifying strain unable to grow in the presence of oxygen.</title>
        <authorList>
            <person name="Nielsen M."/>
            <person name="Schreiber L."/>
            <person name="Finster K."/>
            <person name="Schramm A."/>
        </authorList>
    </citation>
    <scope>NUCLEOTIDE SEQUENCE [LARGE SCALE GENOMIC DNA]</scope>
    <source>
        <strain evidence="1 2">MEV2011</strain>
    </source>
</reference>
<evidence type="ECO:0000313" key="2">
    <source>
        <dbReference type="Proteomes" id="UP000027936"/>
    </source>
</evidence>
<dbReference type="AlphaFoldDB" id="A0A072P4T5"/>
<sequence length="53" mass="6056">MDDKLLAWQTQLESERTSLLQLQSSGNFTDEQAGRLLNIESMLEQIAINQFLS</sequence>
<comment type="caution">
    <text evidence="1">The sequence shown here is derived from an EMBL/GenBank/DDBJ whole genome shotgun (WGS) entry which is preliminary data.</text>
</comment>
<evidence type="ECO:0000313" key="1">
    <source>
        <dbReference type="EMBL" id="KEF40495.1"/>
    </source>
</evidence>
<dbReference type="RefSeq" id="WP_157382104.1">
    <property type="nucleotide sequence ID" value="NZ_JJRY01000001.1"/>
</dbReference>
<dbReference type="EMBL" id="JJRY01000001">
    <property type="protein sequence ID" value="KEF40495.1"/>
    <property type="molecule type" value="Genomic_DNA"/>
</dbReference>
<dbReference type="Proteomes" id="UP000027936">
    <property type="component" value="Unassembled WGS sequence"/>
</dbReference>
<name>A0A072P4T5_SCHAZ</name>
<dbReference type="GeneID" id="89467707"/>
<gene>
    <name evidence="1" type="ORF">M670_00521</name>
</gene>
<organism evidence="1 2">
    <name type="scientific">Schinkia azotoformans MEV2011</name>
    <dbReference type="NCBI Taxonomy" id="1348973"/>
    <lineage>
        <taxon>Bacteria</taxon>
        <taxon>Bacillati</taxon>
        <taxon>Bacillota</taxon>
        <taxon>Bacilli</taxon>
        <taxon>Bacillales</taxon>
        <taxon>Bacillaceae</taxon>
        <taxon>Calidifontibacillus/Schinkia group</taxon>
        <taxon>Schinkia</taxon>
    </lineage>
</organism>
<dbReference type="PATRIC" id="fig|1348973.3.peg.507"/>